<keyword evidence="1" id="KW-0812">Transmembrane</keyword>
<feature type="transmembrane region" description="Helical" evidence="1">
    <location>
        <begin position="346"/>
        <end position="365"/>
    </location>
</feature>
<dbReference type="GeneID" id="69601184"/>
<keyword evidence="4" id="KW-1185">Reference proteome</keyword>
<feature type="domain" description="DUF418" evidence="2">
    <location>
        <begin position="228"/>
        <end position="388"/>
    </location>
</feature>
<dbReference type="eggNOG" id="COG2311">
    <property type="taxonomic scope" value="Bacteria"/>
</dbReference>
<dbReference type="KEGG" id="bper:BN118_1232"/>
<feature type="transmembrane region" description="Helical" evidence="1">
    <location>
        <begin position="206"/>
        <end position="228"/>
    </location>
</feature>
<gene>
    <name evidence="3" type="ordered locus">BN118_1232</name>
</gene>
<protein>
    <submittedName>
        <fullName evidence="3">Membrane protein</fullName>
    </submittedName>
</protein>
<sequence length="404" mass="43491">MNDGTAAQRLAHLDALRGFALFGILVVNIGVFASVYYGTGLPDPAFSRPLDQWVNVLVAVLFESKFYLLFSFLFGYSFTLQIDAAQRAGAAFAPRFLRRLAGLAVLGLAHAVLLYHGDILLTYAVLGALLLALRRTAPERALRWACWLALLAGLGWLALGVLSLMTPQDPATLALTQEDALAALQAYRGTIGTTIARHIHDLTHGVWMVVLLVQGPFVLAMFLAGLALGRRHALADPLAHPRLLRAVLAVGLPLGAAGAAVYAWSGLPGQPLGIDLIGLGAGMLTAPLLSASYAAALLLAMRRPAGARLARWLAPAGRMALTNYLLQSLVCAVLFTAWGLRWVGTLAPLSVLGLAVLVFALQLPWSAWWLRRHAYGPVEWLLRALTLARWPAWRIEPPPPAARR</sequence>
<dbReference type="PANTHER" id="PTHR30590">
    <property type="entry name" value="INNER MEMBRANE PROTEIN"/>
    <property type="match status" value="1"/>
</dbReference>
<feature type="transmembrane region" description="Helical" evidence="1">
    <location>
        <begin position="18"/>
        <end position="37"/>
    </location>
</feature>
<dbReference type="RefSeq" id="WP_010930282.1">
    <property type="nucleotide sequence ID" value="NC_018518.1"/>
</dbReference>
<evidence type="ECO:0000313" key="4">
    <source>
        <dbReference type="Proteomes" id="UP000005250"/>
    </source>
</evidence>
<reference evidence="3 4" key="1">
    <citation type="journal article" date="2012" name="BMC Genomics">
        <title>Comparative genomics of the classical Bordetella subspecies: the evolution and exchange of virulence-associated diversity amongst closely related pathogens.</title>
        <authorList>
            <person name="Park J."/>
            <person name="Zhang Y."/>
            <person name="Buboltz A.M."/>
            <person name="Zhang X."/>
            <person name="Schuster S.C."/>
            <person name="Ahuja U."/>
            <person name="Liu M."/>
            <person name="Miller J.F."/>
            <person name="Sebaihia M."/>
            <person name="Bentley S.D."/>
            <person name="Parkhill J."/>
            <person name="Harvill E.T."/>
        </authorList>
    </citation>
    <scope>NUCLEOTIDE SEQUENCE [LARGE SCALE GENOMIC DNA]</scope>
    <source>
        <strain evidence="4">ATCC 9797 / DSM 5571 / CCUG 30873 / LMG 14455 / NCTC 10739 / 18323</strain>
    </source>
</reference>
<dbReference type="Pfam" id="PF04235">
    <property type="entry name" value="DUF418"/>
    <property type="match status" value="1"/>
</dbReference>
<evidence type="ECO:0000313" key="3">
    <source>
        <dbReference type="EMBL" id="CCJ62657.1"/>
    </source>
</evidence>
<dbReference type="AlphaFoldDB" id="A0A0U1RNA3"/>
<feature type="transmembrane region" description="Helical" evidence="1">
    <location>
        <begin position="57"/>
        <end position="76"/>
    </location>
</feature>
<accession>A0A0U1RNA3</accession>
<feature type="transmembrane region" description="Helical" evidence="1">
    <location>
        <begin position="276"/>
        <end position="300"/>
    </location>
</feature>
<dbReference type="EMBL" id="HE965805">
    <property type="protein sequence ID" value="CCJ62657.1"/>
    <property type="molecule type" value="Genomic_DNA"/>
</dbReference>
<name>A0A0U1RNA3_BORP1</name>
<proteinExistence type="predicted"/>
<dbReference type="Proteomes" id="UP000005250">
    <property type="component" value="Chromosome"/>
</dbReference>
<feature type="transmembrane region" description="Helical" evidence="1">
    <location>
        <begin position="144"/>
        <end position="165"/>
    </location>
</feature>
<dbReference type="PANTHER" id="PTHR30590:SF2">
    <property type="entry name" value="INNER MEMBRANE PROTEIN"/>
    <property type="match status" value="1"/>
</dbReference>
<keyword evidence="1" id="KW-1133">Transmembrane helix</keyword>
<dbReference type="InterPro" id="IPR007349">
    <property type="entry name" value="DUF418"/>
</dbReference>
<feature type="transmembrane region" description="Helical" evidence="1">
    <location>
        <begin position="321"/>
        <end position="340"/>
    </location>
</feature>
<keyword evidence="1" id="KW-0472">Membrane</keyword>
<organism evidence="3 4">
    <name type="scientific">Bordetella pertussis (strain ATCC 9797 / DSM 5571 / CCUG 30873 / LMG 14455 / NCTC 10739 / 18323)</name>
    <dbReference type="NCBI Taxonomy" id="568706"/>
    <lineage>
        <taxon>Bacteria</taxon>
        <taxon>Pseudomonadati</taxon>
        <taxon>Pseudomonadota</taxon>
        <taxon>Betaproteobacteria</taxon>
        <taxon>Burkholderiales</taxon>
        <taxon>Alcaligenaceae</taxon>
        <taxon>Bordetella</taxon>
    </lineage>
</organism>
<feature type="transmembrane region" description="Helical" evidence="1">
    <location>
        <begin position="119"/>
        <end position="137"/>
    </location>
</feature>
<dbReference type="HOGENOM" id="CLU_039610_0_0_4"/>
<feature type="transmembrane region" description="Helical" evidence="1">
    <location>
        <begin position="96"/>
        <end position="113"/>
    </location>
</feature>
<dbReference type="InterPro" id="IPR052529">
    <property type="entry name" value="Bact_Transport_Assoc"/>
</dbReference>
<feature type="transmembrane region" description="Helical" evidence="1">
    <location>
        <begin position="243"/>
        <end position="264"/>
    </location>
</feature>
<evidence type="ECO:0000259" key="2">
    <source>
        <dbReference type="Pfam" id="PF04235"/>
    </source>
</evidence>
<evidence type="ECO:0000256" key="1">
    <source>
        <dbReference type="SAM" id="Phobius"/>
    </source>
</evidence>